<gene>
    <name evidence="1" type="ORF">LCGC14_1232420</name>
</gene>
<evidence type="ECO:0000313" key="1">
    <source>
        <dbReference type="EMBL" id="KKM91056.1"/>
    </source>
</evidence>
<dbReference type="AlphaFoldDB" id="A0A0F9LVC6"/>
<organism evidence="1">
    <name type="scientific">marine sediment metagenome</name>
    <dbReference type="NCBI Taxonomy" id="412755"/>
    <lineage>
        <taxon>unclassified sequences</taxon>
        <taxon>metagenomes</taxon>
        <taxon>ecological metagenomes</taxon>
    </lineage>
</organism>
<reference evidence="1" key="1">
    <citation type="journal article" date="2015" name="Nature">
        <title>Complex archaea that bridge the gap between prokaryotes and eukaryotes.</title>
        <authorList>
            <person name="Spang A."/>
            <person name="Saw J.H."/>
            <person name="Jorgensen S.L."/>
            <person name="Zaremba-Niedzwiedzka K."/>
            <person name="Martijn J."/>
            <person name="Lind A.E."/>
            <person name="van Eijk R."/>
            <person name="Schleper C."/>
            <person name="Guy L."/>
            <person name="Ettema T.J."/>
        </authorList>
    </citation>
    <scope>NUCLEOTIDE SEQUENCE</scope>
</reference>
<accession>A0A0F9LVC6</accession>
<name>A0A0F9LVC6_9ZZZZ</name>
<sequence length="164" mass="19343">MCYDIFYLLAKNIEDVPNEAQDSGQLEVLLGNIKTLKEIVSNICRVIVKHKEVKHEDGRDFFTMEQWEILYTKVKTEKFKKERGAIEKGRAFATAYNTPMGKATKECMLRVVQIGYELINKGEIDMLNVYQMNICRLILIRWEEKILAYKKNIEQVRKIIYKEN</sequence>
<protein>
    <submittedName>
        <fullName evidence="1">Uncharacterized protein</fullName>
    </submittedName>
</protein>
<dbReference type="EMBL" id="LAZR01006588">
    <property type="protein sequence ID" value="KKM91056.1"/>
    <property type="molecule type" value="Genomic_DNA"/>
</dbReference>
<proteinExistence type="predicted"/>
<comment type="caution">
    <text evidence="1">The sequence shown here is derived from an EMBL/GenBank/DDBJ whole genome shotgun (WGS) entry which is preliminary data.</text>
</comment>